<dbReference type="AlphaFoldDB" id="A0A1X7AIX8"/>
<gene>
    <name evidence="1" type="ORF">EHSB41UT_02034</name>
</gene>
<reference evidence="1 2" key="1">
    <citation type="submission" date="2017-03" db="EMBL/GenBank/DDBJ databases">
        <authorList>
            <person name="Afonso C.L."/>
            <person name="Miller P.J."/>
            <person name="Scott M.A."/>
            <person name="Spackman E."/>
            <person name="Goraichik I."/>
            <person name="Dimitrov K.M."/>
            <person name="Suarez D.L."/>
            <person name="Swayne D.E."/>
        </authorList>
    </citation>
    <scope>NUCLEOTIDE SEQUENCE [LARGE SCALE GENOMIC DNA]</scope>
    <source>
        <strain evidence="1">SB41UT1</strain>
    </source>
</reference>
<protein>
    <submittedName>
        <fullName evidence="1">Uncharacterized protein</fullName>
    </submittedName>
</protein>
<dbReference type="Proteomes" id="UP000196573">
    <property type="component" value="Unassembled WGS sequence"/>
</dbReference>
<organism evidence="1 2">
    <name type="scientific">Parendozoicomonas haliclonae</name>
    <dbReference type="NCBI Taxonomy" id="1960125"/>
    <lineage>
        <taxon>Bacteria</taxon>
        <taxon>Pseudomonadati</taxon>
        <taxon>Pseudomonadota</taxon>
        <taxon>Gammaproteobacteria</taxon>
        <taxon>Oceanospirillales</taxon>
        <taxon>Endozoicomonadaceae</taxon>
        <taxon>Parendozoicomonas</taxon>
    </lineage>
</organism>
<evidence type="ECO:0000313" key="2">
    <source>
        <dbReference type="Proteomes" id="UP000196573"/>
    </source>
</evidence>
<proteinExistence type="predicted"/>
<sequence>MVAISTSTSAAPVSDSKNITVRVVIPAKINAKVVEQGQLCVAGSGVGKFRLQSQGETTIDQNDFSTYSQPYSIHTNQIAECKAGTTTLAFNQADSSIIIAAE</sequence>
<accession>A0A1X7AIX8</accession>
<evidence type="ECO:0000313" key="1">
    <source>
        <dbReference type="EMBL" id="SMA45914.1"/>
    </source>
</evidence>
<keyword evidence="2" id="KW-1185">Reference proteome</keyword>
<dbReference type="EMBL" id="FWPT01000004">
    <property type="protein sequence ID" value="SMA45914.1"/>
    <property type="molecule type" value="Genomic_DNA"/>
</dbReference>
<name>A0A1X7AIX8_9GAMM</name>